<accession>A0A1Z4JGN7</accession>
<dbReference type="EMBL" id="AP018203">
    <property type="protein sequence ID" value="BAY55891.1"/>
    <property type="molecule type" value="Genomic_DNA"/>
</dbReference>
<evidence type="ECO:0000313" key="1">
    <source>
        <dbReference type="EMBL" id="BAY55891.1"/>
    </source>
</evidence>
<protein>
    <submittedName>
        <fullName evidence="1">Uncharacterized protein</fullName>
    </submittedName>
</protein>
<reference evidence="1 2" key="1">
    <citation type="submission" date="2017-06" db="EMBL/GenBank/DDBJ databases">
        <title>Genome sequencing of cyanobaciteial culture collection at National Institute for Environmental Studies (NIES).</title>
        <authorList>
            <person name="Hirose Y."/>
            <person name="Shimura Y."/>
            <person name="Fujisawa T."/>
            <person name="Nakamura Y."/>
            <person name="Kawachi M."/>
        </authorList>
    </citation>
    <scope>NUCLEOTIDE SEQUENCE [LARGE SCALE GENOMIC DNA]</scope>
    <source>
        <strain evidence="1 2">NIES-2135</strain>
    </source>
</reference>
<dbReference type="AlphaFoldDB" id="A0A1Z4JGN7"/>
<dbReference type="Proteomes" id="UP000217895">
    <property type="component" value="Chromosome"/>
</dbReference>
<organism evidence="1 2">
    <name type="scientific">Leptolyngbya boryana NIES-2135</name>
    <dbReference type="NCBI Taxonomy" id="1973484"/>
    <lineage>
        <taxon>Bacteria</taxon>
        <taxon>Bacillati</taxon>
        <taxon>Cyanobacteriota</taxon>
        <taxon>Cyanophyceae</taxon>
        <taxon>Leptolyngbyales</taxon>
        <taxon>Leptolyngbyaceae</taxon>
        <taxon>Leptolyngbya group</taxon>
        <taxon>Leptolyngbya</taxon>
    </lineage>
</organism>
<keyword evidence="2" id="KW-1185">Reference proteome</keyword>
<sequence length="84" mass="9800">MSSIEDFVETPCADLVRRTGISHAQLCRYDNGQALKETTLIRIGKILGLEPWDVLRLYHLRRQRHGVTELKKRKQMKKRLPEAS</sequence>
<gene>
    <name evidence="1" type="ORF">NIES2135_27160</name>
</gene>
<proteinExistence type="predicted"/>
<name>A0A1Z4JGN7_LEPBY</name>
<evidence type="ECO:0000313" key="2">
    <source>
        <dbReference type="Proteomes" id="UP000217895"/>
    </source>
</evidence>